<dbReference type="PANTHER" id="PTHR43818:SF5">
    <property type="entry name" value="OXIDOREDUCTASE FAMILY PROTEIN"/>
    <property type="match status" value="1"/>
</dbReference>
<dbReference type="InterPro" id="IPR036291">
    <property type="entry name" value="NAD(P)-bd_dom_sf"/>
</dbReference>
<keyword evidence="3" id="KW-0378">Hydrolase</keyword>
<dbReference type="InterPro" id="IPR050463">
    <property type="entry name" value="Gfo/Idh/MocA_oxidrdct_glycsds"/>
</dbReference>
<evidence type="ECO:0000313" key="3">
    <source>
        <dbReference type="EMBL" id="QEL14896.1"/>
    </source>
</evidence>
<dbReference type="EMBL" id="CP042425">
    <property type="protein sequence ID" value="QEL14896.1"/>
    <property type="molecule type" value="Genomic_DNA"/>
</dbReference>
<dbReference type="Proteomes" id="UP000324974">
    <property type="component" value="Chromosome"/>
</dbReference>
<accession>A0A5C1AA38</accession>
<evidence type="ECO:0000313" key="4">
    <source>
        <dbReference type="Proteomes" id="UP000324974"/>
    </source>
</evidence>
<reference evidence="4" key="1">
    <citation type="submission" date="2019-08" db="EMBL/GenBank/DDBJ databases">
        <title>Limnoglobus roseus gen. nov., sp. nov., a novel freshwater planctomycete with a giant genome from the family Gemmataceae.</title>
        <authorList>
            <person name="Kulichevskaya I.S."/>
            <person name="Naumoff D.G."/>
            <person name="Miroshnikov K."/>
            <person name="Ivanova A."/>
            <person name="Philippov D.A."/>
            <person name="Hakobyan A."/>
            <person name="Rijpstra I.C."/>
            <person name="Sinninghe Damste J.S."/>
            <person name="Liesack W."/>
            <person name="Dedysh S.N."/>
        </authorList>
    </citation>
    <scope>NUCLEOTIDE SEQUENCE [LARGE SCALE GENOMIC DNA]</scope>
    <source>
        <strain evidence="4">PX52</strain>
    </source>
</reference>
<dbReference type="GO" id="GO:0000166">
    <property type="term" value="F:nucleotide binding"/>
    <property type="evidence" value="ECO:0007669"/>
    <property type="project" value="InterPro"/>
</dbReference>
<name>A0A5C1AA38_9BACT</name>
<dbReference type="InterPro" id="IPR000683">
    <property type="entry name" value="Gfo/Idh/MocA-like_OxRdtase_N"/>
</dbReference>
<organism evidence="3 4">
    <name type="scientific">Limnoglobus roseus</name>
    <dbReference type="NCBI Taxonomy" id="2598579"/>
    <lineage>
        <taxon>Bacteria</taxon>
        <taxon>Pseudomonadati</taxon>
        <taxon>Planctomycetota</taxon>
        <taxon>Planctomycetia</taxon>
        <taxon>Gemmatales</taxon>
        <taxon>Gemmataceae</taxon>
        <taxon>Limnoglobus</taxon>
    </lineage>
</organism>
<proteinExistence type="predicted"/>
<dbReference type="GO" id="GO:0016787">
    <property type="term" value="F:hydrolase activity"/>
    <property type="evidence" value="ECO:0007669"/>
    <property type="project" value="UniProtKB-KW"/>
</dbReference>
<dbReference type="SUPFAM" id="SSF51735">
    <property type="entry name" value="NAD(P)-binding Rossmann-fold domains"/>
    <property type="match status" value="1"/>
</dbReference>
<gene>
    <name evidence="3" type="ORF">PX52LOC_01797</name>
</gene>
<dbReference type="SUPFAM" id="SSF55347">
    <property type="entry name" value="Glyceraldehyde-3-phosphate dehydrogenase-like, C-terminal domain"/>
    <property type="match status" value="1"/>
</dbReference>
<dbReference type="Pfam" id="PF01408">
    <property type="entry name" value="GFO_IDH_MocA"/>
    <property type="match status" value="1"/>
</dbReference>
<dbReference type="Gene3D" id="3.30.360.10">
    <property type="entry name" value="Dihydrodipicolinate Reductase, domain 2"/>
    <property type="match status" value="1"/>
</dbReference>
<evidence type="ECO:0000259" key="2">
    <source>
        <dbReference type="Pfam" id="PF01408"/>
    </source>
</evidence>
<dbReference type="InterPro" id="IPR006311">
    <property type="entry name" value="TAT_signal"/>
</dbReference>
<protein>
    <submittedName>
        <fullName evidence="3">Putative Rossmann-fold-type glycoside hydrolase</fullName>
    </submittedName>
</protein>
<dbReference type="Gene3D" id="3.40.50.720">
    <property type="entry name" value="NAD(P)-binding Rossmann-like Domain"/>
    <property type="match status" value="1"/>
</dbReference>
<dbReference type="PANTHER" id="PTHR43818">
    <property type="entry name" value="BCDNA.GH03377"/>
    <property type="match status" value="1"/>
</dbReference>
<dbReference type="RefSeq" id="WP_149109754.1">
    <property type="nucleotide sequence ID" value="NZ_CP042425.1"/>
</dbReference>
<evidence type="ECO:0000256" key="1">
    <source>
        <dbReference type="SAM" id="MobiDB-lite"/>
    </source>
</evidence>
<feature type="region of interest" description="Disordered" evidence="1">
    <location>
        <begin position="482"/>
        <end position="521"/>
    </location>
</feature>
<keyword evidence="4" id="KW-1185">Reference proteome</keyword>
<dbReference type="AlphaFoldDB" id="A0A5C1AA38"/>
<dbReference type="PROSITE" id="PS51318">
    <property type="entry name" value="TAT"/>
    <property type="match status" value="1"/>
</dbReference>
<dbReference type="OrthoDB" id="9788246at2"/>
<sequence length="521" mass="56718">MKKPHRRGFLKTAAVAGTAISMTAQSYGKIVGANGAARIGFIGVGGRCQQHIDVSLRRKELTKDIDLVAACDVWDGDQSKGKGKGQGLQPSAKRMGVTAADHIVKDYRKLLDLKDVDVVFIGTPDHWHAKQTIDAMQAGKHVYCEKPMTRTIAQAQAVVDTWKKTGKVMSVGVQSMADPTWLKAKEVIASGKIGHVMQAQTRYYRNSLVGQWRYYNLTKTMTPQTVDWKTFLGEGVEVAGEPLGPTEKEFPFDRAVFAQWRCYWPFGGGMFTDLFVHQVTHLIEAMGVRYPRRVVGGGGLYLEYDGRDVPDVSMVCADYDEGCQMFVTATMCNDYPIDEVIRGKTGTIKFIPLIGDIMKGFEIIPQDASGKARGPGDAQNAKGELVESGFVAPGGYEMTKDGVSANAALTYALWDNFLKCVASGNQGTLSTPELGAASFSTVNMGVQSYRNDKVVYWDKEKRATTESNGAWAAEWEKRSKARGKANQVMGWHGGDAGSSITPPEDAKLGGPWVNGQDPAGA</sequence>
<feature type="domain" description="Gfo/Idh/MocA-like oxidoreductase N-terminal" evidence="2">
    <location>
        <begin position="38"/>
        <end position="172"/>
    </location>
</feature>
<dbReference type="KEGG" id="lrs:PX52LOC_01797"/>